<reference evidence="2" key="1">
    <citation type="submission" date="2020-05" db="UniProtKB">
        <authorList>
            <consortium name="EnsemblMetazoa"/>
        </authorList>
    </citation>
    <scope>IDENTIFICATION</scope>
    <source>
        <strain evidence="2">TTRI</strain>
    </source>
</reference>
<dbReference type="VEuPathDB" id="VectorBase:GAUT047310"/>
<dbReference type="Proteomes" id="UP000078200">
    <property type="component" value="Unassembled WGS sequence"/>
</dbReference>
<proteinExistence type="predicted"/>
<feature type="compositionally biased region" description="Acidic residues" evidence="1">
    <location>
        <begin position="82"/>
        <end position="98"/>
    </location>
</feature>
<organism evidence="2 3">
    <name type="scientific">Glossina austeni</name>
    <name type="common">Savannah tsetse fly</name>
    <dbReference type="NCBI Taxonomy" id="7395"/>
    <lineage>
        <taxon>Eukaryota</taxon>
        <taxon>Metazoa</taxon>
        <taxon>Ecdysozoa</taxon>
        <taxon>Arthropoda</taxon>
        <taxon>Hexapoda</taxon>
        <taxon>Insecta</taxon>
        <taxon>Pterygota</taxon>
        <taxon>Neoptera</taxon>
        <taxon>Endopterygota</taxon>
        <taxon>Diptera</taxon>
        <taxon>Brachycera</taxon>
        <taxon>Muscomorpha</taxon>
        <taxon>Hippoboscoidea</taxon>
        <taxon>Glossinidae</taxon>
        <taxon>Glossina</taxon>
    </lineage>
</organism>
<feature type="region of interest" description="Disordered" evidence="1">
    <location>
        <begin position="82"/>
        <end position="108"/>
    </location>
</feature>
<protein>
    <submittedName>
        <fullName evidence="2">Uncharacterized protein</fullName>
    </submittedName>
</protein>
<accession>A0A1A9VTS3</accession>
<dbReference type="AlphaFoldDB" id="A0A1A9VTS3"/>
<evidence type="ECO:0000313" key="3">
    <source>
        <dbReference type="Proteomes" id="UP000078200"/>
    </source>
</evidence>
<keyword evidence="3" id="KW-1185">Reference proteome</keyword>
<evidence type="ECO:0000313" key="2">
    <source>
        <dbReference type="EnsemblMetazoa" id="GAUT047310-PA"/>
    </source>
</evidence>
<evidence type="ECO:0000256" key="1">
    <source>
        <dbReference type="SAM" id="MobiDB-lite"/>
    </source>
</evidence>
<dbReference type="EnsemblMetazoa" id="GAUT047310-RA">
    <property type="protein sequence ID" value="GAUT047310-PA"/>
    <property type="gene ID" value="GAUT047310"/>
</dbReference>
<sequence>MLSISWPNSDLLFVIKQHCYHGHSINFSEFASPSIGLEFKSYDNDNNSYNWTHLQFCLVFSKISLITYITACSVAFEVDDDDDDDNDDGNDNDNDNDVGCDTNPIVFM</sequence>
<name>A0A1A9VTS3_GLOAU</name>